<dbReference type="STRING" id="106370.Francci3_2436"/>
<dbReference type="RefSeq" id="WP_011436848.1">
    <property type="nucleotide sequence ID" value="NC_007777.1"/>
</dbReference>
<keyword evidence="8" id="KW-0949">S-adenosyl-L-methionine</keyword>
<dbReference type="PANTHER" id="PTHR11579">
    <property type="entry name" value="PROTEIN-L-ISOASPARTATE O-METHYLTRANSFERASE"/>
    <property type="match status" value="1"/>
</dbReference>
<reference evidence="12 13" key="1">
    <citation type="journal article" date="2007" name="Genome Res.">
        <title>Genome characteristics of facultatively symbiotic Frankia sp. strains reflect host range and host plant biogeography.</title>
        <authorList>
            <person name="Normand P."/>
            <person name="Lapierre P."/>
            <person name="Tisa L.S."/>
            <person name="Gogarten J.P."/>
            <person name="Alloisio N."/>
            <person name="Bagnarol E."/>
            <person name="Bassi C.A."/>
            <person name="Berry A.M."/>
            <person name="Bickhart D.M."/>
            <person name="Choisne N."/>
            <person name="Couloux A."/>
            <person name="Cournoyer B."/>
            <person name="Cruveiller S."/>
            <person name="Daubin V."/>
            <person name="Demange N."/>
            <person name="Francino M.P."/>
            <person name="Goltsman E."/>
            <person name="Huang Y."/>
            <person name="Kopp O.R."/>
            <person name="Labarre L."/>
            <person name="Lapidus A."/>
            <person name="Lavire C."/>
            <person name="Marechal J."/>
            <person name="Martinez M."/>
            <person name="Mastronunzio J.E."/>
            <person name="Mullin B.C."/>
            <person name="Niemann J."/>
            <person name="Pujic P."/>
            <person name="Rawnsley T."/>
            <person name="Rouy Z."/>
            <person name="Schenowitz C."/>
            <person name="Sellstedt A."/>
            <person name="Tavares F."/>
            <person name="Tomkins J.P."/>
            <person name="Vallenet D."/>
            <person name="Valverde C."/>
            <person name="Wall L.G."/>
            <person name="Wang Y."/>
            <person name="Medigue C."/>
            <person name="Benson D.R."/>
        </authorList>
    </citation>
    <scope>NUCLEOTIDE SEQUENCE [LARGE SCALE GENOMIC DNA]</scope>
    <source>
        <strain evidence="13">DSM 45818 / CECT 9043 / CcI3</strain>
    </source>
</reference>
<keyword evidence="5" id="KW-0963">Cytoplasm</keyword>
<dbReference type="Pfam" id="PF01135">
    <property type="entry name" value="PCMT"/>
    <property type="match status" value="1"/>
</dbReference>
<evidence type="ECO:0000256" key="4">
    <source>
        <dbReference type="ARBA" id="ARBA00013346"/>
    </source>
</evidence>
<organism evidence="12 13">
    <name type="scientific">Frankia casuarinae (strain DSM 45818 / CECT 9043 / HFP020203 / CcI3)</name>
    <dbReference type="NCBI Taxonomy" id="106370"/>
    <lineage>
        <taxon>Bacteria</taxon>
        <taxon>Bacillati</taxon>
        <taxon>Actinomycetota</taxon>
        <taxon>Actinomycetes</taxon>
        <taxon>Frankiales</taxon>
        <taxon>Frankiaceae</taxon>
        <taxon>Frankia</taxon>
    </lineage>
</organism>
<dbReference type="SUPFAM" id="SSF53335">
    <property type="entry name" value="S-adenosyl-L-methionine-dependent methyltransferases"/>
    <property type="match status" value="1"/>
</dbReference>
<dbReference type="GO" id="GO:0004719">
    <property type="term" value="F:protein-L-isoaspartate (D-aspartate) O-methyltransferase activity"/>
    <property type="evidence" value="ECO:0007669"/>
    <property type="project" value="UniProtKB-EC"/>
</dbReference>
<dbReference type="CDD" id="cd02440">
    <property type="entry name" value="AdoMet_MTases"/>
    <property type="match status" value="1"/>
</dbReference>
<evidence type="ECO:0000256" key="6">
    <source>
        <dbReference type="ARBA" id="ARBA00022603"/>
    </source>
</evidence>
<dbReference type="eggNOG" id="COG2518">
    <property type="taxonomic scope" value="Bacteria"/>
</dbReference>
<dbReference type="KEGG" id="fra:Francci3_2436"/>
<keyword evidence="13" id="KW-1185">Reference proteome</keyword>
<evidence type="ECO:0000256" key="10">
    <source>
        <dbReference type="ARBA" id="ARBA00031323"/>
    </source>
</evidence>
<dbReference type="EMBL" id="CP000249">
    <property type="protein sequence ID" value="ABD11803.1"/>
    <property type="molecule type" value="Genomic_DNA"/>
</dbReference>
<comment type="similarity">
    <text evidence="2">Belongs to the methyltransferase superfamily. L-isoaspartyl/D-aspartyl protein methyltransferase family.</text>
</comment>
<evidence type="ECO:0000256" key="11">
    <source>
        <dbReference type="ARBA" id="ARBA00031350"/>
    </source>
</evidence>
<name>Q2JA89_FRACC</name>
<dbReference type="PhylomeDB" id="Q2JA89"/>
<dbReference type="HOGENOM" id="CLU_037629_0_1_11"/>
<dbReference type="GO" id="GO:0005737">
    <property type="term" value="C:cytoplasm"/>
    <property type="evidence" value="ECO:0007669"/>
    <property type="project" value="UniProtKB-SubCell"/>
</dbReference>
<evidence type="ECO:0000256" key="7">
    <source>
        <dbReference type="ARBA" id="ARBA00022679"/>
    </source>
</evidence>
<comment type="subcellular location">
    <subcellularLocation>
        <location evidence="1">Cytoplasm</location>
    </subcellularLocation>
</comment>
<evidence type="ECO:0000313" key="12">
    <source>
        <dbReference type="EMBL" id="ABD11803.1"/>
    </source>
</evidence>
<protein>
    <recommendedName>
        <fullName evidence="4">Protein-L-isoaspartate O-methyltransferase</fullName>
        <ecNumber evidence="3">2.1.1.77</ecNumber>
    </recommendedName>
    <alternativeName>
        <fullName evidence="11">L-isoaspartyl protein carboxyl methyltransferase</fullName>
    </alternativeName>
    <alternativeName>
        <fullName evidence="9">Protein L-isoaspartyl methyltransferase</fullName>
    </alternativeName>
    <alternativeName>
        <fullName evidence="10">Protein-beta-aspartate methyltransferase</fullName>
    </alternativeName>
</protein>
<dbReference type="EC" id="2.1.1.77" evidence="3"/>
<keyword evidence="7" id="KW-0808">Transferase</keyword>
<dbReference type="AlphaFoldDB" id="Q2JA89"/>
<dbReference type="Gene3D" id="3.40.50.150">
    <property type="entry name" value="Vaccinia Virus protein VP39"/>
    <property type="match status" value="1"/>
</dbReference>
<gene>
    <name evidence="12" type="ordered locus">Francci3_2436</name>
</gene>
<accession>Q2JA89</accession>
<evidence type="ECO:0000313" key="13">
    <source>
        <dbReference type="Proteomes" id="UP000001937"/>
    </source>
</evidence>
<evidence type="ECO:0000256" key="5">
    <source>
        <dbReference type="ARBA" id="ARBA00022490"/>
    </source>
</evidence>
<evidence type="ECO:0000256" key="9">
    <source>
        <dbReference type="ARBA" id="ARBA00030757"/>
    </source>
</evidence>
<dbReference type="InterPro" id="IPR000682">
    <property type="entry name" value="PCMT"/>
</dbReference>
<evidence type="ECO:0000256" key="2">
    <source>
        <dbReference type="ARBA" id="ARBA00005369"/>
    </source>
</evidence>
<evidence type="ECO:0000256" key="1">
    <source>
        <dbReference type="ARBA" id="ARBA00004496"/>
    </source>
</evidence>
<dbReference type="PANTHER" id="PTHR11579:SF0">
    <property type="entry name" value="PROTEIN-L-ISOASPARTATE(D-ASPARTATE) O-METHYLTRANSFERASE"/>
    <property type="match status" value="1"/>
</dbReference>
<evidence type="ECO:0000256" key="3">
    <source>
        <dbReference type="ARBA" id="ARBA00011890"/>
    </source>
</evidence>
<dbReference type="Proteomes" id="UP000001937">
    <property type="component" value="Chromosome"/>
</dbReference>
<dbReference type="OrthoDB" id="3450072at2"/>
<dbReference type="InterPro" id="IPR029063">
    <property type="entry name" value="SAM-dependent_MTases_sf"/>
</dbReference>
<proteinExistence type="inferred from homology"/>
<evidence type="ECO:0000256" key="8">
    <source>
        <dbReference type="ARBA" id="ARBA00022691"/>
    </source>
</evidence>
<sequence>MSGRVVNREDFIPDEVWVTGDDGFFLVPLRRSEDPEGWLALVRSDQAITTQVDDGRDKYDGKGIIPTSSCSARWVVDRMLDLLGVRPGMRVLEIGTGTGYNAALLAVQAGSGQVTSMEVDPMIAGQARAALDRTGHPVRVIAGDGTAGYPAGAPYDRVIATASVSVVPCSWVEQTRPGGRIVFPFAGTFDGALAVLVVDDDGVARGRFHDEAGFMRLRNQRRDPHVWWLGEDDADVRPTRRYLREPFDDAATGFAVGLWLPGCTTGDIDEGGPANTLLLSHSPSQSWASLTAGLDEHEITQYGPRRLWDELETAYDWWMNSGRPSRDRFGLTVTPDGQTFWLDNPDHAILLR</sequence>
<dbReference type="GO" id="GO:0032259">
    <property type="term" value="P:methylation"/>
    <property type="evidence" value="ECO:0007669"/>
    <property type="project" value="UniProtKB-KW"/>
</dbReference>
<keyword evidence="6" id="KW-0489">Methyltransferase</keyword>